<accession>A0AAV0D3V7</accession>
<keyword evidence="3" id="KW-1185">Reference proteome</keyword>
<dbReference type="EMBL" id="CAMAPF010000073">
    <property type="protein sequence ID" value="CAH9092333.1"/>
    <property type="molecule type" value="Genomic_DNA"/>
</dbReference>
<reference evidence="2" key="1">
    <citation type="submission" date="2022-07" db="EMBL/GenBank/DDBJ databases">
        <authorList>
            <person name="Macas J."/>
            <person name="Novak P."/>
            <person name="Neumann P."/>
        </authorList>
    </citation>
    <scope>NUCLEOTIDE SEQUENCE</scope>
</reference>
<sequence length="261" mass="29319">MHKIEKCEYTCPSFNSYCSDKLPEIAAKISEEVISNRGCNSCDEEEDERGSGVEFEFSAAEEFFNGPAFPVFNRRDFPINGELLPDHGHSDEDADESICIALNEWSIDDDKKYHRDSKSSSSSEACDELEGSKLNETTTSQGSGYRKISSTGSMMPFRRWKIRNLLRRSNSERKDGFVLFSSKVGGKSEGKEPGKALSKVTGNTKAKRKVAGGGKAMPPSWMAAHELYYMRANDRAKRRSYLPYKRELVGFFASVNRLGRI</sequence>
<evidence type="ECO:0000256" key="1">
    <source>
        <dbReference type="SAM" id="MobiDB-lite"/>
    </source>
</evidence>
<proteinExistence type="predicted"/>
<gene>
    <name evidence="2" type="ORF">CEPIT_LOCUS12060</name>
</gene>
<dbReference type="PANTHER" id="PTHR33095">
    <property type="entry name" value="OS07G0619500 PROTEIN"/>
    <property type="match status" value="1"/>
</dbReference>
<dbReference type="Proteomes" id="UP001152523">
    <property type="component" value="Unassembled WGS sequence"/>
</dbReference>
<feature type="region of interest" description="Disordered" evidence="1">
    <location>
        <begin position="112"/>
        <end position="150"/>
    </location>
</feature>
<feature type="compositionally biased region" description="Polar residues" evidence="1">
    <location>
        <begin position="134"/>
        <end position="150"/>
    </location>
</feature>
<evidence type="ECO:0000313" key="2">
    <source>
        <dbReference type="EMBL" id="CAH9092333.1"/>
    </source>
</evidence>
<feature type="region of interest" description="Disordered" evidence="1">
    <location>
        <begin position="187"/>
        <end position="215"/>
    </location>
</feature>
<organism evidence="2 3">
    <name type="scientific">Cuscuta epithymum</name>
    <dbReference type="NCBI Taxonomy" id="186058"/>
    <lineage>
        <taxon>Eukaryota</taxon>
        <taxon>Viridiplantae</taxon>
        <taxon>Streptophyta</taxon>
        <taxon>Embryophyta</taxon>
        <taxon>Tracheophyta</taxon>
        <taxon>Spermatophyta</taxon>
        <taxon>Magnoliopsida</taxon>
        <taxon>eudicotyledons</taxon>
        <taxon>Gunneridae</taxon>
        <taxon>Pentapetalae</taxon>
        <taxon>asterids</taxon>
        <taxon>lamiids</taxon>
        <taxon>Solanales</taxon>
        <taxon>Convolvulaceae</taxon>
        <taxon>Cuscuteae</taxon>
        <taxon>Cuscuta</taxon>
        <taxon>Cuscuta subgen. Cuscuta</taxon>
    </lineage>
</organism>
<dbReference type="InterPro" id="IPR012442">
    <property type="entry name" value="DUF1645_plant"/>
</dbReference>
<dbReference type="AlphaFoldDB" id="A0AAV0D3V7"/>
<comment type="caution">
    <text evidence="2">The sequence shown here is derived from an EMBL/GenBank/DDBJ whole genome shotgun (WGS) entry which is preliminary data.</text>
</comment>
<name>A0AAV0D3V7_9ASTE</name>
<dbReference type="PANTHER" id="PTHR33095:SF101">
    <property type="entry name" value="DUF1645 DOMAIN-CONTAINING PROTEIN"/>
    <property type="match status" value="1"/>
</dbReference>
<dbReference type="Pfam" id="PF07816">
    <property type="entry name" value="DUF1645"/>
    <property type="match status" value="1"/>
</dbReference>
<evidence type="ECO:0000313" key="3">
    <source>
        <dbReference type="Proteomes" id="UP001152523"/>
    </source>
</evidence>
<protein>
    <submittedName>
        <fullName evidence="2">Uncharacterized protein</fullName>
    </submittedName>
</protein>